<dbReference type="InterPro" id="IPR003346">
    <property type="entry name" value="Transposase_20"/>
</dbReference>
<evidence type="ECO:0000259" key="2">
    <source>
        <dbReference type="Pfam" id="PF02371"/>
    </source>
</evidence>
<comment type="caution">
    <text evidence="3">The sequence shown here is derived from an EMBL/GenBank/DDBJ whole genome shotgun (WGS) entry which is preliminary data.</text>
</comment>
<dbReference type="EMBL" id="BANU01000061">
    <property type="protein sequence ID" value="GAC62942.1"/>
    <property type="molecule type" value="Genomic_DNA"/>
</dbReference>
<dbReference type="InterPro" id="IPR047650">
    <property type="entry name" value="Transpos_IS110"/>
</dbReference>
<proteinExistence type="predicted"/>
<dbReference type="InterPro" id="IPR002525">
    <property type="entry name" value="Transp_IS110-like_N"/>
</dbReference>
<name>L7LS26_9ACTN</name>
<protein>
    <submittedName>
        <fullName evidence="3">Putative transposase</fullName>
    </submittedName>
</protein>
<organism evidence="3 4">
    <name type="scientific">Gordonia sihwensis NBRC 108236</name>
    <dbReference type="NCBI Taxonomy" id="1223544"/>
    <lineage>
        <taxon>Bacteria</taxon>
        <taxon>Bacillati</taxon>
        <taxon>Actinomycetota</taxon>
        <taxon>Actinomycetes</taxon>
        <taxon>Mycobacteriales</taxon>
        <taxon>Gordoniaceae</taxon>
        <taxon>Gordonia</taxon>
    </lineage>
</organism>
<dbReference type="PANTHER" id="PTHR33055">
    <property type="entry name" value="TRANSPOSASE FOR INSERTION SEQUENCE ELEMENT IS1111A"/>
    <property type="match status" value="1"/>
</dbReference>
<reference evidence="3 4" key="1">
    <citation type="submission" date="2012-12" db="EMBL/GenBank/DDBJ databases">
        <title>Whole genome shotgun sequence of Gordonia sihwensis NBRC 108236.</title>
        <authorList>
            <person name="Yoshida I."/>
            <person name="Hosoyama A."/>
            <person name="Tsuchikane K."/>
            <person name="Ando Y."/>
            <person name="Baba S."/>
            <person name="Ohji S."/>
            <person name="Hamada M."/>
            <person name="Tamura T."/>
            <person name="Yamazoe A."/>
            <person name="Yamazaki S."/>
            <person name="Fujita N."/>
        </authorList>
    </citation>
    <scope>NUCLEOTIDE SEQUENCE [LARGE SCALE GENOMIC DNA]</scope>
    <source>
        <strain evidence="3 4">NBRC 108236</strain>
    </source>
</reference>
<feature type="domain" description="Transposase IS110-like N-terminal" evidence="1">
    <location>
        <begin position="4"/>
        <end position="160"/>
    </location>
</feature>
<gene>
    <name evidence="3" type="ORF">GSI01S_61_00010</name>
</gene>
<dbReference type="Pfam" id="PF01548">
    <property type="entry name" value="DEDD_Tnp_IS110"/>
    <property type="match status" value="1"/>
</dbReference>
<evidence type="ECO:0000259" key="1">
    <source>
        <dbReference type="Pfam" id="PF01548"/>
    </source>
</evidence>
<dbReference type="eggNOG" id="COG3547">
    <property type="taxonomic scope" value="Bacteria"/>
</dbReference>
<feature type="domain" description="Transposase IS116/IS110/IS902 C-terminal" evidence="2">
    <location>
        <begin position="225"/>
        <end position="305"/>
    </location>
</feature>
<dbReference type="RefSeq" id="WP_006898375.1">
    <property type="nucleotide sequence ID" value="NZ_BANU01000061.1"/>
</dbReference>
<evidence type="ECO:0000313" key="4">
    <source>
        <dbReference type="Proteomes" id="UP000035083"/>
    </source>
</evidence>
<evidence type="ECO:0000313" key="3">
    <source>
        <dbReference type="EMBL" id="GAC62942.1"/>
    </source>
</evidence>
<dbReference type="Pfam" id="PF02371">
    <property type="entry name" value="Transposase_20"/>
    <property type="match status" value="1"/>
</dbReference>
<feature type="non-terminal residue" evidence="3">
    <location>
        <position position="309"/>
    </location>
</feature>
<dbReference type="Proteomes" id="UP000035083">
    <property type="component" value="Unassembled WGS sequence"/>
</dbReference>
<keyword evidence="4" id="KW-1185">Reference proteome</keyword>
<dbReference type="GO" id="GO:0004803">
    <property type="term" value="F:transposase activity"/>
    <property type="evidence" value="ECO:0007669"/>
    <property type="project" value="InterPro"/>
</dbReference>
<dbReference type="AlphaFoldDB" id="L7LS26"/>
<dbReference type="PANTHER" id="PTHR33055:SF16">
    <property type="entry name" value="TRANSPOSASE FOR INSERTION SEQUENCE ELEMENT IS1547"/>
    <property type="match status" value="1"/>
</dbReference>
<dbReference type="GO" id="GO:0006313">
    <property type="term" value="P:DNA transposition"/>
    <property type="evidence" value="ECO:0007669"/>
    <property type="project" value="InterPro"/>
</dbReference>
<sequence>MITVGADVHKARHTFVAVDTVGAKIAETVVPATTVGHRQALAWARALLPGAETDGLLWAVEDCRNMSNRLERDLLAAGQSVVRVSPHLMAAHRRTGRERGKSDPIDALAVARAAQREPDLPVASHDQISRDLKLLTDHRDHHVVQRTSSINRLRWHLHELDPEFLGDTADLTTVLAQQRIRAWLGERSGVLVEIAAEVLADVMDLTARIKKLDKRIDAVVTPVSSALREIDGCGVLTAAKILGEVANVDRFPGQDQLARYCGIAPVPVWSGRTEGTMRLTRSGNRQLNRAIHVIALTQARCDQTLGHAY</sequence>
<accession>L7LS26</accession>
<dbReference type="GO" id="GO:0003677">
    <property type="term" value="F:DNA binding"/>
    <property type="evidence" value="ECO:0007669"/>
    <property type="project" value="InterPro"/>
</dbReference>
<dbReference type="NCBIfam" id="NF033542">
    <property type="entry name" value="transpos_IS110"/>
    <property type="match status" value="1"/>
</dbReference>